<dbReference type="EMBL" id="FRCX01000003">
    <property type="protein sequence ID" value="SHM96093.1"/>
    <property type="molecule type" value="Genomic_DNA"/>
</dbReference>
<gene>
    <name evidence="1" type="ORF">SAMN05192549_103381</name>
</gene>
<reference evidence="2" key="1">
    <citation type="submission" date="2016-11" db="EMBL/GenBank/DDBJ databases">
        <authorList>
            <person name="Varghese N."/>
            <person name="Submissions S."/>
        </authorList>
    </citation>
    <scope>NUCLEOTIDE SEQUENCE [LARGE SCALE GENOMIC DNA]</scope>
    <source>
        <strain evidence="2">Sac-22</strain>
    </source>
</reference>
<dbReference type="AlphaFoldDB" id="A0A1M7MY20"/>
<evidence type="ECO:0000313" key="2">
    <source>
        <dbReference type="Proteomes" id="UP000184339"/>
    </source>
</evidence>
<evidence type="ECO:0000313" key="1">
    <source>
        <dbReference type="EMBL" id="SHM96093.1"/>
    </source>
</evidence>
<organism evidence="1 2">
    <name type="scientific">Duganella sacchari</name>
    <dbReference type="NCBI Taxonomy" id="551987"/>
    <lineage>
        <taxon>Bacteria</taxon>
        <taxon>Pseudomonadati</taxon>
        <taxon>Pseudomonadota</taxon>
        <taxon>Betaproteobacteria</taxon>
        <taxon>Burkholderiales</taxon>
        <taxon>Oxalobacteraceae</taxon>
        <taxon>Telluria group</taxon>
        <taxon>Duganella</taxon>
    </lineage>
</organism>
<accession>A0A1M7MY20</accession>
<dbReference type="STRING" id="551987.SAMN05192549_103381"/>
<protein>
    <recommendedName>
        <fullName evidence="3">DUF3828 domain-containing protein</fullName>
    </recommendedName>
</protein>
<evidence type="ECO:0008006" key="3">
    <source>
        <dbReference type="Google" id="ProtNLM"/>
    </source>
</evidence>
<dbReference type="Proteomes" id="UP000184339">
    <property type="component" value="Unassembled WGS sequence"/>
</dbReference>
<proteinExistence type="predicted"/>
<dbReference type="RefSeq" id="WP_072783415.1">
    <property type="nucleotide sequence ID" value="NZ_FRCX01000003.1"/>
</dbReference>
<dbReference type="OrthoDB" id="8754715at2"/>
<sequence length="295" mass="32824">MNINKKRLLPIGVGLFAFAAIGLLADKAWSEKQQQLDLITNFYKDHMARPEIRQASQLPAGAFYSAELEALVDANLQLCDSLSRGDDICGYGADGDVFLDTQEVPPSLDFERSHFQVARVGENTVEATFNVYPDMGSAYERQIRYVLVKEDAGWRVDDMLYGQGRSMREEIRQENDAVLARARELADAAGWVFNYLGNEDMLDRAARFIAFPVQVCDQYGACAALKRDDVVLLQALDALGHNNPDLTTLPKAGEVSASEGKVVAIGALDFTFRNKAWWVTKIDLRRSSSPLRPNP</sequence>
<name>A0A1M7MY20_9BURK</name>
<keyword evidence="2" id="KW-1185">Reference proteome</keyword>